<evidence type="ECO:0000313" key="3">
    <source>
        <dbReference type="Proteomes" id="UP000272942"/>
    </source>
</evidence>
<feature type="compositionally biased region" description="Polar residues" evidence="1">
    <location>
        <begin position="51"/>
        <end position="63"/>
    </location>
</feature>
<reference evidence="4" key="1">
    <citation type="submission" date="2016-06" db="UniProtKB">
        <authorList>
            <consortium name="WormBaseParasite"/>
        </authorList>
    </citation>
    <scope>IDENTIFICATION</scope>
</reference>
<dbReference type="EMBL" id="UZAN01051122">
    <property type="protein sequence ID" value="VDP88698.1"/>
    <property type="molecule type" value="Genomic_DNA"/>
</dbReference>
<name>A0A183AXA1_9TREM</name>
<reference evidence="2 3" key="2">
    <citation type="submission" date="2018-11" db="EMBL/GenBank/DDBJ databases">
        <authorList>
            <consortium name="Pathogen Informatics"/>
        </authorList>
    </citation>
    <scope>NUCLEOTIDE SEQUENCE [LARGE SCALE GENOMIC DNA]</scope>
    <source>
        <strain evidence="2 3">Egypt</strain>
    </source>
</reference>
<dbReference type="Proteomes" id="UP000272942">
    <property type="component" value="Unassembled WGS sequence"/>
</dbReference>
<evidence type="ECO:0000256" key="1">
    <source>
        <dbReference type="SAM" id="MobiDB-lite"/>
    </source>
</evidence>
<keyword evidence="3" id="KW-1185">Reference proteome</keyword>
<organism evidence="4">
    <name type="scientific">Echinostoma caproni</name>
    <dbReference type="NCBI Taxonomy" id="27848"/>
    <lineage>
        <taxon>Eukaryota</taxon>
        <taxon>Metazoa</taxon>
        <taxon>Spiralia</taxon>
        <taxon>Lophotrochozoa</taxon>
        <taxon>Platyhelminthes</taxon>
        <taxon>Trematoda</taxon>
        <taxon>Digenea</taxon>
        <taxon>Plagiorchiida</taxon>
        <taxon>Echinostomata</taxon>
        <taxon>Echinostomatoidea</taxon>
        <taxon>Echinostomatidae</taxon>
        <taxon>Echinostoma</taxon>
    </lineage>
</organism>
<accession>A0A183AXA1</accession>
<dbReference type="WBParaSite" id="ECPE_0001162101-mRNA-1">
    <property type="protein sequence ID" value="ECPE_0001162101-mRNA-1"/>
    <property type="gene ID" value="ECPE_0001162101"/>
</dbReference>
<feature type="region of interest" description="Disordered" evidence="1">
    <location>
        <begin position="21"/>
        <end position="94"/>
    </location>
</feature>
<evidence type="ECO:0000313" key="4">
    <source>
        <dbReference type="WBParaSite" id="ECPE_0001162101-mRNA-1"/>
    </source>
</evidence>
<dbReference type="AlphaFoldDB" id="A0A183AXA1"/>
<gene>
    <name evidence="2" type="ORF">ECPE_LOCUS11586</name>
</gene>
<sequence length="275" mass="28137">MQYGIIYAHYNQWPGVGPSSWNPAAGPPGPGSQPWAQQPVGWNGAGPANHPANQPGNGHSTHLPNLAAQPGMPWPPDQAGPSTNGWMPSAWGPQVHANMSANNRIQGIGEDVSLYNSSQTRKPRSAWDTLCFAALTGTNSAPNQNELVNSIETWNHPAAAAAAATNALCQLTPMQIGPGNGPPTDWSQVTAPPGTGATHWMGVNSTPVSLSGSNASEAVTNSLTSGYLNEHTAPHPHQNGATMAAVAAAFGIGGSATGPVPPHWATSGPSGDPSK</sequence>
<protein>
    <submittedName>
        <fullName evidence="4">UBA domain-containing protein</fullName>
    </submittedName>
</protein>
<evidence type="ECO:0000313" key="2">
    <source>
        <dbReference type="EMBL" id="VDP88698.1"/>
    </source>
</evidence>
<dbReference type="OrthoDB" id="1875751at2759"/>
<proteinExistence type="predicted"/>